<evidence type="ECO:0000313" key="2">
    <source>
        <dbReference type="EMBL" id="GAA3941709.1"/>
    </source>
</evidence>
<protein>
    <submittedName>
        <fullName evidence="2">Uncharacterized protein</fullName>
    </submittedName>
</protein>
<reference evidence="3" key="1">
    <citation type="journal article" date="2019" name="Int. J. Syst. Evol. Microbiol.">
        <title>The Global Catalogue of Microorganisms (GCM) 10K type strain sequencing project: providing services to taxonomists for standard genome sequencing and annotation.</title>
        <authorList>
            <consortium name="The Broad Institute Genomics Platform"/>
            <consortium name="The Broad Institute Genome Sequencing Center for Infectious Disease"/>
            <person name="Wu L."/>
            <person name="Ma J."/>
        </authorList>
    </citation>
    <scope>NUCLEOTIDE SEQUENCE [LARGE SCALE GENOMIC DNA]</scope>
    <source>
        <strain evidence="3">JCM 17551</strain>
    </source>
</reference>
<evidence type="ECO:0000313" key="3">
    <source>
        <dbReference type="Proteomes" id="UP001501565"/>
    </source>
</evidence>
<proteinExistence type="predicted"/>
<dbReference type="EMBL" id="BAABBN010000015">
    <property type="protein sequence ID" value="GAA3941709.1"/>
    <property type="molecule type" value="Genomic_DNA"/>
</dbReference>
<gene>
    <name evidence="2" type="ORF">GCM10022277_42030</name>
</gene>
<name>A0ABP7NBD2_9GAMM</name>
<keyword evidence="3" id="KW-1185">Reference proteome</keyword>
<organism evidence="2 3">
    <name type="scientific">Litoribacillus peritrichatus</name>
    <dbReference type="NCBI Taxonomy" id="718191"/>
    <lineage>
        <taxon>Bacteria</taxon>
        <taxon>Pseudomonadati</taxon>
        <taxon>Pseudomonadota</taxon>
        <taxon>Gammaproteobacteria</taxon>
        <taxon>Oceanospirillales</taxon>
        <taxon>Oceanospirillaceae</taxon>
        <taxon>Litoribacillus</taxon>
    </lineage>
</organism>
<comment type="caution">
    <text evidence="2">The sequence shown here is derived from an EMBL/GenBank/DDBJ whole genome shotgun (WGS) entry which is preliminary data.</text>
</comment>
<feature type="region of interest" description="Disordered" evidence="1">
    <location>
        <begin position="1"/>
        <end position="20"/>
    </location>
</feature>
<accession>A0ABP7NBD2</accession>
<sequence>MIEGFKNPEGDEVQNGDHGKKLQKNEWVEVAVGWMRQALNQVAAFNGLLVLGFVVW</sequence>
<dbReference type="Proteomes" id="UP001501565">
    <property type="component" value="Unassembled WGS sequence"/>
</dbReference>
<evidence type="ECO:0000256" key="1">
    <source>
        <dbReference type="SAM" id="MobiDB-lite"/>
    </source>
</evidence>